<gene>
    <name evidence="1" type="ORF">ITP53_17325</name>
</gene>
<evidence type="ECO:0000313" key="2">
    <source>
        <dbReference type="Proteomes" id="UP000605361"/>
    </source>
</evidence>
<evidence type="ECO:0000313" key="1">
    <source>
        <dbReference type="EMBL" id="MBF8187464.1"/>
    </source>
</evidence>
<dbReference type="RefSeq" id="WP_195896428.1">
    <property type="nucleotide sequence ID" value="NZ_JADOGI010000046.1"/>
</dbReference>
<name>A0A931AA72_9ACTN</name>
<reference evidence="1" key="1">
    <citation type="submission" date="2020-11" db="EMBL/GenBank/DDBJ databases">
        <title>Whole-genome analyses of Nonomuraea sp. K274.</title>
        <authorList>
            <person name="Veyisoglu A."/>
        </authorList>
    </citation>
    <scope>NUCLEOTIDE SEQUENCE</scope>
    <source>
        <strain evidence="1">K274</strain>
    </source>
</reference>
<keyword evidence="2" id="KW-1185">Reference proteome</keyword>
<sequence>MYIHATAPEYRSKPVHGPAGADAPRIAVSLHLELTQEEAAAVLTGFAIGLDESHDAEMTPAQLRQTLTRVITDLTMHKVRTAANDAADLADPDDTAFLAWCRRLVGRLVPVRRTATRRQLAGTGAAR</sequence>
<dbReference type="AlphaFoldDB" id="A0A931AA72"/>
<organism evidence="1 2">
    <name type="scientific">Nonomuraea cypriaca</name>
    <dbReference type="NCBI Taxonomy" id="1187855"/>
    <lineage>
        <taxon>Bacteria</taxon>
        <taxon>Bacillati</taxon>
        <taxon>Actinomycetota</taxon>
        <taxon>Actinomycetes</taxon>
        <taxon>Streptosporangiales</taxon>
        <taxon>Streptosporangiaceae</taxon>
        <taxon>Nonomuraea</taxon>
    </lineage>
</organism>
<protein>
    <submittedName>
        <fullName evidence="1">Uncharacterized protein</fullName>
    </submittedName>
</protein>
<dbReference type="EMBL" id="JADOGI010000046">
    <property type="protein sequence ID" value="MBF8187464.1"/>
    <property type="molecule type" value="Genomic_DNA"/>
</dbReference>
<proteinExistence type="predicted"/>
<dbReference type="Proteomes" id="UP000605361">
    <property type="component" value="Unassembled WGS sequence"/>
</dbReference>
<comment type="caution">
    <text evidence="1">The sequence shown here is derived from an EMBL/GenBank/DDBJ whole genome shotgun (WGS) entry which is preliminary data.</text>
</comment>
<accession>A0A931AA72</accession>